<dbReference type="InterPro" id="IPR036812">
    <property type="entry name" value="NAD(P)_OxRdtase_dom_sf"/>
</dbReference>
<dbReference type="EMBL" id="ATAX01000020">
    <property type="protein sequence ID" value="EWM54072.1"/>
    <property type="molecule type" value="Genomic_DNA"/>
</dbReference>
<dbReference type="GO" id="GO:0005829">
    <property type="term" value="C:cytosol"/>
    <property type="evidence" value="ECO:0007669"/>
    <property type="project" value="TreeGrafter"/>
</dbReference>
<dbReference type="Pfam" id="PF00248">
    <property type="entry name" value="Aldo_ket_red"/>
    <property type="match status" value="1"/>
</dbReference>
<dbReference type="InterPro" id="IPR023210">
    <property type="entry name" value="NADP_OxRdtase_dom"/>
</dbReference>
<dbReference type="InterPro" id="IPR020471">
    <property type="entry name" value="AKR"/>
</dbReference>
<organism evidence="2 3">
    <name type="scientific">Ruminococcus flavefaciens 007c</name>
    <dbReference type="NCBI Taxonomy" id="1341157"/>
    <lineage>
        <taxon>Bacteria</taxon>
        <taxon>Bacillati</taxon>
        <taxon>Bacillota</taxon>
        <taxon>Clostridia</taxon>
        <taxon>Eubacteriales</taxon>
        <taxon>Oscillospiraceae</taxon>
        <taxon>Ruminococcus</taxon>
    </lineage>
</organism>
<dbReference type="eggNOG" id="COG4989">
    <property type="taxonomic scope" value="Bacteria"/>
</dbReference>
<dbReference type="SUPFAM" id="SSF51430">
    <property type="entry name" value="NAD(P)-linked oxidoreductase"/>
    <property type="match status" value="1"/>
</dbReference>
<comment type="caution">
    <text evidence="2">The sequence shown here is derived from an EMBL/GenBank/DDBJ whole genome shotgun (WGS) entry which is preliminary data.</text>
</comment>
<evidence type="ECO:0000259" key="1">
    <source>
        <dbReference type="Pfam" id="PF00248"/>
    </source>
</evidence>
<dbReference type="OrthoDB" id="9773828at2"/>
<name>W7V010_RUMFL</name>
<feature type="domain" description="NADP-dependent oxidoreductase" evidence="1">
    <location>
        <begin position="16"/>
        <end position="297"/>
    </location>
</feature>
<dbReference type="PATRIC" id="fig|1341157.4.peg.1260"/>
<reference evidence="2 3" key="1">
    <citation type="journal article" date="2014" name="PLoS ONE">
        <title>Rumen cellulosomics: divergent fiber-degrading strategies revealed by comparative genome-wide analysis of six ruminococcal strains.</title>
        <authorList>
            <person name="Dassa B."/>
            <person name="Borovok I."/>
            <person name="Ruimy-Israeli V."/>
            <person name="Lamed R."/>
            <person name="Flint H.J."/>
            <person name="Duncan S.H."/>
            <person name="Henrissat B."/>
            <person name="Coutinho P."/>
            <person name="Morrison M."/>
            <person name="Mosoni P."/>
            <person name="Yeoman C.J."/>
            <person name="White B.A."/>
            <person name="Bayer E.A."/>
        </authorList>
    </citation>
    <scope>NUCLEOTIDE SEQUENCE [LARGE SCALE GENOMIC DNA]</scope>
    <source>
        <strain evidence="2 3">007c</strain>
    </source>
</reference>
<protein>
    <submittedName>
        <fullName evidence="2">Aldo/keto reductase</fullName>
    </submittedName>
</protein>
<dbReference type="InterPro" id="IPR050523">
    <property type="entry name" value="AKR_Detox_Biosynth"/>
</dbReference>
<dbReference type="PROSITE" id="PS51257">
    <property type="entry name" value="PROKAR_LIPOPROTEIN"/>
    <property type="match status" value="1"/>
</dbReference>
<dbReference type="GO" id="GO:0016491">
    <property type="term" value="F:oxidoreductase activity"/>
    <property type="evidence" value="ECO:0007669"/>
    <property type="project" value="InterPro"/>
</dbReference>
<dbReference type="PANTHER" id="PTHR43364:SF1">
    <property type="entry name" value="OXIDOREDUCTASE YDHF"/>
    <property type="match status" value="1"/>
</dbReference>
<dbReference type="AlphaFoldDB" id="W7V010"/>
<dbReference type="Gene3D" id="3.20.20.100">
    <property type="entry name" value="NADP-dependent oxidoreductase domain"/>
    <property type="match status" value="1"/>
</dbReference>
<dbReference type="RefSeq" id="WP_019680372.1">
    <property type="nucleotide sequence ID" value="NZ_ATAX01000020.1"/>
</dbReference>
<sequence length="308" mass="35003">MKTLNIVNGPQNVSAIIQGCMRMPALSKEDAANVICTAYECGINFFDHATCYGNGEAEERFSQALPLTGIRREDIFIQSKCGLCFDRNEFDWTKENILSSVDDSLRRLNVEYLDALLLHRPDLLFDPEEVAEAFDTLEREGKVRCFGISNLMPMQIELLKKYVKQPLVFNQVQFSLEQSQLIDQALYMNNKTTEFSINRDGSALDYCRLNDITIQAWSPLQFGMFGGTFIDNPDFLELNKALAEIAERENVSKAAVAIAWILRHPAKMQAIIGTMNPEHIKDTCEAVKVKLSHHDWYELYLASGKFLP</sequence>
<gene>
    <name evidence="2" type="ORF">RF007C_00585</name>
</gene>
<dbReference type="PRINTS" id="PR00069">
    <property type="entry name" value="ALDKETRDTASE"/>
</dbReference>
<accession>W7V010</accession>
<dbReference type="Proteomes" id="UP000019365">
    <property type="component" value="Unassembled WGS sequence"/>
</dbReference>
<evidence type="ECO:0000313" key="3">
    <source>
        <dbReference type="Proteomes" id="UP000019365"/>
    </source>
</evidence>
<dbReference type="PANTHER" id="PTHR43364">
    <property type="entry name" value="NADH-SPECIFIC METHYLGLYOXAL REDUCTASE-RELATED"/>
    <property type="match status" value="1"/>
</dbReference>
<keyword evidence="3" id="KW-1185">Reference proteome</keyword>
<dbReference type="CDD" id="cd19092">
    <property type="entry name" value="AKR_BsYcsN_EcYdhF-like"/>
    <property type="match status" value="1"/>
</dbReference>
<evidence type="ECO:0000313" key="2">
    <source>
        <dbReference type="EMBL" id="EWM54072.1"/>
    </source>
</evidence>
<proteinExistence type="predicted"/>